<dbReference type="RefSeq" id="WP_011698514.1">
    <property type="nucleotide sequence ID" value="NC_008554.1"/>
</dbReference>
<evidence type="ECO:0000313" key="8">
    <source>
        <dbReference type="Proteomes" id="UP000001784"/>
    </source>
</evidence>
<sequence length="344" mass="38879">MKNQFEICQGGLVQSDSAAANILVYAAPGVAEKEELLKILQFDAHDLESALDPDEISRVEFNPEGIFIIWKRPNRASFEEMLKFEVSSVGVFLQPDRMTVIVNEDAPLFTAGKEFRDVTSLNNMLLRFLLHTTRHYLDHLKVIKQLTGELERKLSLSMENRYLLQMFGLSESLIYYLSALESNAVVLKRLRANANRIGFSEEEQETMDDIIIEHDQCRKQTEIYSSILSGLMDARGNVVNNNMNVLLKNLTLINVVFLPLNLIASIGGMSEFSAMMKGMDWRISYSLFMLAMAVLGWITWAFLVRKIERGNGKARAARELQPQFAGGRTSIGLCVDRGDCGPQR</sequence>
<feature type="transmembrane region" description="Helical" evidence="6">
    <location>
        <begin position="245"/>
        <end position="263"/>
    </location>
</feature>
<name>A0LIU2_SYNFM</name>
<gene>
    <name evidence="7" type="ordered locus">Sfum_1657</name>
</gene>
<dbReference type="OrthoDB" id="9803416at2"/>
<evidence type="ECO:0000256" key="6">
    <source>
        <dbReference type="SAM" id="Phobius"/>
    </source>
</evidence>
<dbReference type="SUPFAM" id="SSF143865">
    <property type="entry name" value="CorA soluble domain-like"/>
    <property type="match status" value="1"/>
</dbReference>
<dbReference type="InParanoid" id="A0LIU2"/>
<proteinExistence type="inferred from homology"/>
<dbReference type="SUPFAM" id="SSF144083">
    <property type="entry name" value="Magnesium transport protein CorA, transmembrane region"/>
    <property type="match status" value="1"/>
</dbReference>
<evidence type="ECO:0000313" key="7">
    <source>
        <dbReference type="EMBL" id="ABK17344.1"/>
    </source>
</evidence>
<dbReference type="Proteomes" id="UP000001784">
    <property type="component" value="Chromosome"/>
</dbReference>
<dbReference type="AlphaFoldDB" id="A0LIU2"/>
<dbReference type="InterPro" id="IPR047199">
    <property type="entry name" value="CorA-like"/>
</dbReference>
<evidence type="ECO:0000256" key="3">
    <source>
        <dbReference type="ARBA" id="ARBA00022692"/>
    </source>
</evidence>
<keyword evidence="4 6" id="KW-1133">Transmembrane helix</keyword>
<dbReference type="KEGG" id="sfu:Sfum_1657"/>
<dbReference type="GO" id="GO:0016020">
    <property type="term" value="C:membrane"/>
    <property type="evidence" value="ECO:0007669"/>
    <property type="project" value="UniProtKB-SubCell"/>
</dbReference>
<dbReference type="Gene3D" id="3.30.460.20">
    <property type="entry name" value="CorA soluble domain-like"/>
    <property type="match status" value="1"/>
</dbReference>
<dbReference type="CDD" id="cd12827">
    <property type="entry name" value="EcCorA_ZntB-like_u2"/>
    <property type="match status" value="1"/>
</dbReference>
<organism evidence="7 8">
    <name type="scientific">Syntrophobacter fumaroxidans (strain DSM 10017 / MPOB)</name>
    <dbReference type="NCBI Taxonomy" id="335543"/>
    <lineage>
        <taxon>Bacteria</taxon>
        <taxon>Pseudomonadati</taxon>
        <taxon>Thermodesulfobacteriota</taxon>
        <taxon>Syntrophobacteria</taxon>
        <taxon>Syntrophobacterales</taxon>
        <taxon>Syntrophobacteraceae</taxon>
        <taxon>Syntrophobacter</taxon>
    </lineage>
</organism>
<evidence type="ECO:0000256" key="4">
    <source>
        <dbReference type="ARBA" id="ARBA00022989"/>
    </source>
</evidence>
<dbReference type="PANTHER" id="PTHR47891">
    <property type="entry name" value="TRANSPORTER-RELATED"/>
    <property type="match status" value="1"/>
</dbReference>
<keyword evidence="5 6" id="KW-0472">Membrane</keyword>
<comment type="subcellular location">
    <subcellularLocation>
        <location evidence="1">Membrane</location>
        <topology evidence="1">Multi-pass membrane protein</topology>
    </subcellularLocation>
</comment>
<comment type="similarity">
    <text evidence="2">Belongs to the CorA metal ion transporter (MIT) (TC 1.A.35) family.</text>
</comment>
<dbReference type="HOGENOM" id="CLU_077671_0_0_7"/>
<dbReference type="InterPro" id="IPR045861">
    <property type="entry name" value="CorA_cytoplasmic_dom"/>
</dbReference>
<dbReference type="eggNOG" id="COG0598">
    <property type="taxonomic scope" value="Bacteria"/>
</dbReference>
<dbReference type="Pfam" id="PF01544">
    <property type="entry name" value="CorA"/>
    <property type="match status" value="1"/>
</dbReference>
<dbReference type="InterPro" id="IPR045863">
    <property type="entry name" value="CorA_TM1_TM2"/>
</dbReference>
<dbReference type="GO" id="GO:0046873">
    <property type="term" value="F:metal ion transmembrane transporter activity"/>
    <property type="evidence" value="ECO:0007669"/>
    <property type="project" value="InterPro"/>
</dbReference>
<reference evidence="7 8" key="1">
    <citation type="submission" date="2006-10" db="EMBL/GenBank/DDBJ databases">
        <title>Complete sequence of Syntrophobacter fumaroxidans MPOB.</title>
        <authorList>
            <consortium name="US DOE Joint Genome Institute"/>
            <person name="Copeland A."/>
            <person name="Lucas S."/>
            <person name="Lapidus A."/>
            <person name="Barry K."/>
            <person name="Detter J.C."/>
            <person name="Glavina del Rio T."/>
            <person name="Hammon N."/>
            <person name="Israni S."/>
            <person name="Pitluck S."/>
            <person name="Goltsman E.G."/>
            <person name="Martinez M."/>
            <person name="Schmutz J."/>
            <person name="Larimer F."/>
            <person name="Land M."/>
            <person name="Hauser L."/>
            <person name="Kyrpides N."/>
            <person name="Kim E."/>
            <person name="Boone D.R."/>
            <person name="Brockman F."/>
            <person name="Culley D."/>
            <person name="Ferry J."/>
            <person name="Gunsalus R."/>
            <person name="McInerney M.J."/>
            <person name="Morrison M."/>
            <person name="Plugge C."/>
            <person name="Rohlin L."/>
            <person name="Scholten J."/>
            <person name="Sieber J."/>
            <person name="Stams A.J.M."/>
            <person name="Worm P."/>
            <person name="Henstra A.M."/>
            <person name="Richardson P."/>
        </authorList>
    </citation>
    <scope>NUCLEOTIDE SEQUENCE [LARGE SCALE GENOMIC DNA]</scope>
    <source>
        <strain evidence="8">DSM 10017 / MPOB</strain>
    </source>
</reference>
<evidence type="ECO:0000256" key="5">
    <source>
        <dbReference type="ARBA" id="ARBA00023136"/>
    </source>
</evidence>
<evidence type="ECO:0000256" key="1">
    <source>
        <dbReference type="ARBA" id="ARBA00004141"/>
    </source>
</evidence>
<dbReference type="Gene3D" id="1.20.58.340">
    <property type="entry name" value="Magnesium transport protein CorA, transmembrane region"/>
    <property type="match status" value="2"/>
</dbReference>
<evidence type="ECO:0000256" key="2">
    <source>
        <dbReference type="ARBA" id="ARBA00009765"/>
    </source>
</evidence>
<dbReference type="InterPro" id="IPR002523">
    <property type="entry name" value="MgTranspt_CorA/ZnTranspt_ZntB"/>
</dbReference>
<keyword evidence="8" id="KW-1185">Reference proteome</keyword>
<feature type="transmembrane region" description="Helical" evidence="6">
    <location>
        <begin position="283"/>
        <end position="303"/>
    </location>
</feature>
<dbReference type="EMBL" id="CP000478">
    <property type="protein sequence ID" value="ABK17344.1"/>
    <property type="molecule type" value="Genomic_DNA"/>
</dbReference>
<dbReference type="PANTHER" id="PTHR47891:SF1">
    <property type="entry name" value="CORA-MAGNESIUM AND COBALT TRANSPORTER"/>
    <property type="match status" value="1"/>
</dbReference>
<keyword evidence="3 6" id="KW-0812">Transmembrane</keyword>
<accession>A0LIU2</accession>
<protein>
    <submittedName>
        <fullName evidence="7">Mg2+ transporter protein, CorA-like</fullName>
    </submittedName>
</protein>